<keyword evidence="2" id="KW-1185">Reference proteome</keyword>
<evidence type="ECO:0000313" key="1">
    <source>
        <dbReference type="EMBL" id="EGK03589.1"/>
    </source>
</evidence>
<dbReference type="STRING" id="742767.HMPREF9456_01656"/>
<protein>
    <submittedName>
        <fullName evidence="1">Uncharacterized protein</fullName>
    </submittedName>
</protein>
<organism evidence="1 2">
    <name type="scientific">Dysgonomonas mossii DSM 22836</name>
    <dbReference type="NCBI Taxonomy" id="742767"/>
    <lineage>
        <taxon>Bacteria</taxon>
        <taxon>Pseudomonadati</taxon>
        <taxon>Bacteroidota</taxon>
        <taxon>Bacteroidia</taxon>
        <taxon>Bacteroidales</taxon>
        <taxon>Dysgonomonadaceae</taxon>
        <taxon>Dysgonomonas</taxon>
    </lineage>
</organism>
<accession>F8X0N7</accession>
<evidence type="ECO:0000313" key="2">
    <source>
        <dbReference type="Proteomes" id="UP000006420"/>
    </source>
</evidence>
<name>F8X0N7_9BACT</name>
<comment type="caution">
    <text evidence="1">The sequence shown here is derived from an EMBL/GenBank/DDBJ whole genome shotgun (WGS) entry which is preliminary data.</text>
</comment>
<proteinExistence type="predicted"/>
<dbReference type="Proteomes" id="UP000006420">
    <property type="component" value="Unassembled WGS sequence"/>
</dbReference>
<dbReference type="EMBL" id="ADLW01000006">
    <property type="protein sequence ID" value="EGK03589.1"/>
    <property type="molecule type" value="Genomic_DNA"/>
</dbReference>
<dbReference type="AlphaFoldDB" id="F8X0N7"/>
<reference evidence="1 2" key="1">
    <citation type="submission" date="2011-04" db="EMBL/GenBank/DDBJ databases">
        <title>The Genome Sequence of Dysgonomonas mossii DSM 22836.</title>
        <authorList>
            <consortium name="The Broad Institute Genome Sequencing Platform"/>
            <person name="Earl A."/>
            <person name="Ward D."/>
            <person name="Feldgarden M."/>
            <person name="Gevers D."/>
            <person name="Pudlo N."/>
            <person name="Martens E."/>
            <person name="Allen-Vercoe E."/>
            <person name="Young S.K."/>
            <person name="Zeng Q."/>
            <person name="Gargeya S."/>
            <person name="Fitzgerald M."/>
            <person name="Haas B."/>
            <person name="Abouelleil A."/>
            <person name="Alvarado L."/>
            <person name="Arachchi H.M."/>
            <person name="Berlin A."/>
            <person name="Brown A."/>
            <person name="Chapman S.B."/>
            <person name="Chen Z."/>
            <person name="Dunbar C."/>
            <person name="Freedman E."/>
            <person name="Gearin G."/>
            <person name="Gellesch M."/>
            <person name="Goldberg J."/>
            <person name="Griggs A."/>
            <person name="Gujja S."/>
            <person name="Heiman D."/>
            <person name="Howarth C."/>
            <person name="Larson L."/>
            <person name="Lui A."/>
            <person name="MacDonald P.J.P."/>
            <person name="Mehta T."/>
            <person name="Montmayeur A."/>
            <person name="Murphy C."/>
            <person name="Neiman D."/>
            <person name="Pearson M."/>
            <person name="Priest M."/>
            <person name="Roberts A."/>
            <person name="Saif S."/>
            <person name="Shea T."/>
            <person name="Shenoy N."/>
            <person name="Sisk P."/>
            <person name="Stolte C."/>
            <person name="Sykes S."/>
            <person name="Yandava C."/>
            <person name="Wortman J."/>
            <person name="Nusbaum C."/>
            <person name="Birren B."/>
        </authorList>
    </citation>
    <scope>NUCLEOTIDE SEQUENCE [LARGE SCALE GENOMIC DNA]</scope>
    <source>
        <strain evidence="1 2">DSM 22836</strain>
    </source>
</reference>
<sequence length="88" mass="10629">MFTTNIKSLNLTKVYSIKTKQTLTFFKIEQEIGKETKFIKFSLRLYSPFFARSIIRRSSINLFRKNKAKTQIRLHNKCEYNISHHYSY</sequence>
<gene>
    <name evidence="1" type="ORF">HMPREF9456_01656</name>
</gene>
<dbReference type="HOGENOM" id="CLU_2464156_0_0_10"/>